<dbReference type="PANTHER" id="PTHR21089:SF1">
    <property type="entry name" value="BIFUNCTIONAL 3-DEHYDROQUINATE DEHYDRATASE_SHIKIMATE DEHYDROGENASE, CHLOROPLASTIC"/>
    <property type="match status" value="1"/>
</dbReference>
<dbReference type="GO" id="GO:0019632">
    <property type="term" value="P:shikimate metabolic process"/>
    <property type="evidence" value="ECO:0007669"/>
    <property type="project" value="TreeGrafter"/>
</dbReference>
<dbReference type="STRING" id="1664694.A0A0N1H354"/>
<comment type="caution">
    <text evidence="3">The sequence shown here is derived from an EMBL/GenBank/DDBJ whole genome shotgun (WGS) entry which is preliminary data.</text>
</comment>
<dbReference type="Proteomes" id="UP000038010">
    <property type="component" value="Unassembled WGS sequence"/>
</dbReference>
<dbReference type="VEuPathDB" id="FungiDB:AB675_10144"/>
<evidence type="ECO:0000313" key="3">
    <source>
        <dbReference type="EMBL" id="KPI35163.1"/>
    </source>
</evidence>
<dbReference type="CDD" id="cd01065">
    <property type="entry name" value="NAD_bind_Shikimate_DH"/>
    <property type="match status" value="1"/>
</dbReference>
<keyword evidence="4" id="KW-1185">Reference proteome</keyword>
<dbReference type="AlphaFoldDB" id="A0A0N1H354"/>
<dbReference type="Gene3D" id="3.40.50.10860">
    <property type="entry name" value="Leucine Dehydrogenase, chain A, domain 1"/>
    <property type="match status" value="1"/>
</dbReference>
<dbReference type="InterPro" id="IPR022893">
    <property type="entry name" value="Shikimate_DH_fam"/>
</dbReference>
<dbReference type="EMBL" id="LFJN01000043">
    <property type="protein sequence ID" value="KPI35163.1"/>
    <property type="molecule type" value="Genomic_DNA"/>
</dbReference>
<dbReference type="Pfam" id="PF08501">
    <property type="entry name" value="Shikimate_dh_N"/>
    <property type="match status" value="1"/>
</dbReference>
<dbReference type="InterPro" id="IPR013708">
    <property type="entry name" value="Shikimate_DH-bd_N"/>
</dbReference>
<dbReference type="RefSeq" id="XP_017995126.1">
    <property type="nucleotide sequence ID" value="XM_018138895.1"/>
</dbReference>
<proteinExistence type="predicted"/>
<dbReference type="InterPro" id="IPR036291">
    <property type="entry name" value="NAD(P)-bd_dom_sf"/>
</dbReference>
<dbReference type="InterPro" id="IPR046346">
    <property type="entry name" value="Aminoacid_DH-like_N_sf"/>
</dbReference>
<gene>
    <name evidence="3" type="ORF">AB675_10144</name>
</gene>
<dbReference type="GeneID" id="28730775"/>
<dbReference type="PANTHER" id="PTHR21089">
    <property type="entry name" value="SHIKIMATE DEHYDROGENASE"/>
    <property type="match status" value="1"/>
</dbReference>
<sequence>MPVAIDTQAQPPPAGSDAEAFTPPSVSHVPNVAYLIGHPIAHSSSPALHDSISATSEFPYAQVLVETKDLLSSLRYLRDHPSTPRLLGSGVTMPHKVAVIPHLDDLTDEAKAVGAVNTIFFRRNDIKDGPLRFTGHNTDTIGIRDAFRFNVSSETLNSCRGRPGLIVGGGGTCRAAIYALQQFLGCSKIYIVNRDASEVEAVLKECRARNAAEHLVHVATLDQAEGLEAPGLIVSAVPDFEPKTPEEKTARAILSSFLNQQQQQGLKGGLVEMCYHPSPDTHISRMAAEAGWKVIGGIEAMIGQGLEQSKLWTGIEVTEKLRDAARKAVRPKH</sequence>
<dbReference type="Gene3D" id="3.40.50.720">
    <property type="entry name" value="NAD(P)-binding Rossmann-like Domain"/>
    <property type="match status" value="1"/>
</dbReference>
<dbReference type="GO" id="GO:0004764">
    <property type="term" value="F:shikimate 3-dehydrogenase (NADP+) activity"/>
    <property type="evidence" value="ECO:0007669"/>
    <property type="project" value="InterPro"/>
</dbReference>
<dbReference type="OrthoDB" id="204377at2759"/>
<reference evidence="3 4" key="1">
    <citation type="submission" date="2015-06" db="EMBL/GenBank/DDBJ databases">
        <title>Draft genome of the ant-associated black yeast Phialophora attae CBS 131958.</title>
        <authorList>
            <person name="Moreno L.F."/>
            <person name="Stielow B.J."/>
            <person name="de Hoog S."/>
            <person name="Vicente V.A."/>
            <person name="Weiss V.A."/>
            <person name="de Vries M."/>
            <person name="Cruz L.M."/>
            <person name="Souza E.M."/>
        </authorList>
    </citation>
    <scope>NUCLEOTIDE SEQUENCE [LARGE SCALE GENOMIC DNA]</scope>
    <source>
        <strain evidence="3 4">CBS 131958</strain>
    </source>
</reference>
<evidence type="ECO:0000259" key="2">
    <source>
        <dbReference type="Pfam" id="PF08501"/>
    </source>
</evidence>
<accession>A0A0N1H354</accession>
<evidence type="ECO:0000313" key="4">
    <source>
        <dbReference type="Proteomes" id="UP000038010"/>
    </source>
</evidence>
<feature type="region of interest" description="Disordered" evidence="1">
    <location>
        <begin position="1"/>
        <end position="23"/>
    </location>
</feature>
<evidence type="ECO:0000256" key="1">
    <source>
        <dbReference type="SAM" id="MobiDB-lite"/>
    </source>
</evidence>
<dbReference type="SUPFAM" id="SSF51735">
    <property type="entry name" value="NAD(P)-binding Rossmann-fold domains"/>
    <property type="match status" value="1"/>
</dbReference>
<organism evidence="3 4">
    <name type="scientific">Cyphellophora attinorum</name>
    <dbReference type="NCBI Taxonomy" id="1664694"/>
    <lineage>
        <taxon>Eukaryota</taxon>
        <taxon>Fungi</taxon>
        <taxon>Dikarya</taxon>
        <taxon>Ascomycota</taxon>
        <taxon>Pezizomycotina</taxon>
        <taxon>Eurotiomycetes</taxon>
        <taxon>Chaetothyriomycetidae</taxon>
        <taxon>Chaetothyriales</taxon>
        <taxon>Cyphellophoraceae</taxon>
        <taxon>Cyphellophora</taxon>
    </lineage>
</organism>
<name>A0A0N1H354_9EURO</name>
<protein>
    <submittedName>
        <fullName evidence="3">Quinate dehydrogenase</fullName>
    </submittedName>
</protein>
<dbReference type="GO" id="GO:0009423">
    <property type="term" value="P:chorismate biosynthetic process"/>
    <property type="evidence" value="ECO:0007669"/>
    <property type="project" value="TreeGrafter"/>
</dbReference>
<feature type="domain" description="Shikimate dehydrogenase substrate binding N-terminal" evidence="2">
    <location>
        <begin position="35"/>
        <end position="119"/>
    </location>
</feature>
<dbReference type="SUPFAM" id="SSF53223">
    <property type="entry name" value="Aminoacid dehydrogenase-like, N-terminal domain"/>
    <property type="match status" value="1"/>
</dbReference>